<evidence type="ECO:0000256" key="1">
    <source>
        <dbReference type="SAM" id="Phobius"/>
    </source>
</evidence>
<feature type="transmembrane region" description="Helical" evidence="1">
    <location>
        <begin position="142"/>
        <end position="165"/>
    </location>
</feature>
<dbReference type="AlphaFoldDB" id="I8UB58"/>
<feature type="transmembrane region" description="Helical" evidence="1">
    <location>
        <begin position="68"/>
        <end position="87"/>
    </location>
</feature>
<sequence>MTLSVQFQTMLAMAASGIWVGMAMDTYSRFLRERRKWYWLHFLNDLLFWLLQAFIVFFVLLSVNHAELRFYVFIALLCGFSCYKALLQNVYKVALEGIIRVVMRLYRFFVRLFYGLIVTPVKWVVVTISIIVLWILRAVWKIILTVLKLVLLPMKWLLSPLLRFIPKQTWYTLKSKWLAFAGILISLKNTVKKWFRKEEK</sequence>
<evidence type="ECO:0000313" key="3">
    <source>
        <dbReference type="Proteomes" id="UP000004080"/>
    </source>
</evidence>
<dbReference type="RefSeq" id="WP_007203406.1">
    <property type="nucleotide sequence ID" value="NZ_AKKV01000038.1"/>
</dbReference>
<name>I8UB58_9BACL</name>
<keyword evidence="1" id="KW-0472">Membrane</keyword>
<comment type="caution">
    <text evidence="2">The sequence shown here is derived from an EMBL/GenBank/DDBJ whole genome shotgun (WGS) entry which is preliminary data.</text>
</comment>
<keyword evidence="3" id="KW-1185">Reference proteome</keyword>
<organism evidence="2 3">
    <name type="scientific">Fictibacillus macauensis ZFHKF-1</name>
    <dbReference type="NCBI Taxonomy" id="1196324"/>
    <lineage>
        <taxon>Bacteria</taxon>
        <taxon>Bacillati</taxon>
        <taxon>Bacillota</taxon>
        <taxon>Bacilli</taxon>
        <taxon>Bacillales</taxon>
        <taxon>Fictibacillaceae</taxon>
        <taxon>Fictibacillus</taxon>
    </lineage>
</organism>
<feature type="transmembrane region" description="Helical" evidence="1">
    <location>
        <begin position="6"/>
        <end position="27"/>
    </location>
</feature>
<keyword evidence="1" id="KW-0812">Transmembrane</keyword>
<evidence type="ECO:0000313" key="2">
    <source>
        <dbReference type="EMBL" id="EIT84175.1"/>
    </source>
</evidence>
<gene>
    <name evidence="2" type="ORF">A374_16668</name>
</gene>
<dbReference type="InterPro" id="IPR019074">
    <property type="entry name" value="YabQ"/>
</dbReference>
<dbReference type="Proteomes" id="UP000004080">
    <property type="component" value="Unassembled WGS sequence"/>
</dbReference>
<feature type="transmembrane region" description="Helical" evidence="1">
    <location>
        <begin position="39"/>
        <end position="62"/>
    </location>
</feature>
<dbReference type="PATRIC" id="fig|1196324.3.peg.3408"/>
<dbReference type="Pfam" id="PF09578">
    <property type="entry name" value="Spore_YabQ"/>
    <property type="match status" value="1"/>
</dbReference>
<proteinExistence type="predicted"/>
<dbReference type="OrthoDB" id="1653819at2"/>
<feature type="transmembrane region" description="Helical" evidence="1">
    <location>
        <begin position="108"/>
        <end position="136"/>
    </location>
</feature>
<dbReference type="eggNOG" id="ENOG5032RAH">
    <property type="taxonomic scope" value="Bacteria"/>
</dbReference>
<protein>
    <recommendedName>
        <fullName evidence="4">Spore cortex biosynthesis protein YabQ</fullName>
    </recommendedName>
</protein>
<reference evidence="2 3" key="1">
    <citation type="journal article" date="2012" name="J. Bacteriol.">
        <title>Genome of Bacillus macauensis ZFHKF-1, a Long-Chain-Forming Bacterium.</title>
        <authorList>
            <person name="Cai L."/>
            <person name="Zhang T."/>
        </authorList>
    </citation>
    <scope>NUCLEOTIDE SEQUENCE [LARGE SCALE GENOMIC DNA]</scope>
    <source>
        <strain evidence="2 3">ZFHKF-1</strain>
    </source>
</reference>
<dbReference type="STRING" id="1196324.A374_16668"/>
<accession>I8UB58</accession>
<dbReference type="EMBL" id="AKKV01000038">
    <property type="protein sequence ID" value="EIT84175.1"/>
    <property type="molecule type" value="Genomic_DNA"/>
</dbReference>
<dbReference type="NCBIfam" id="TIGR02893">
    <property type="entry name" value="spore_yabQ"/>
    <property type="match status" value="1"/>
</dbReference>
<evidence type="ECO:0008006" key="4">
    <source>
        <dbReference type="Google" id="ProtNLM"/>
    </source>
</evidence>
<keyword evidence="1" id="KW-1133">Transmembrane helix</keyword>